<dbReference type="GO" id="GO:0022857">
    <property type="term" value="F:transmembrane transporter activity"/>
    <property type="evidence" value="ECO:0007669"/>
    <property type="project" value="InterPro"/>
</dbReference>
<protein>
    <submittedName>
        <fullName evidence="7">Solute carrier family 23 member 2-like isoform X1</fullName>
    </submittedName>
</protein>
<comment type="caution">
    <text evidence="7">The sequence shown here is derived from an EMBL/GenBank/DDBJ whole genome shotgun (WGS) entry which is preliminary data.</text>
</comment>
<dbReference type="PANTHER" id="PTHR11119">
    <property type="entry name" value="XANTHINE-URACIL / VITAMIN C PERMEASE FAMILY MEMBER"/>
    <property type="match status" value="1"/>
</dbReference>
<dbReference type="Proteomes" id="UP001152795">
    <property type="component" value="Unassembled WGS sequence"/>
</dbReference>
<keyword evidence="4" id="KW-0812">Transmembrane</keyword>
<comment type="similarity">
    <text evidence="2">Belongs to the nucleobase:cation symporter-2 (NCS2) (TC 2.A.40) family.</text>
</comment>
<evidence type="ECO:0000256" key="3">
    <source>
        <dbReference type="ARBA" id="ARBA00022448"/>
    </source>
</evidence>
<dbReference type="Pfam" id="PF00860">
    <property type="entry name" value="Xan_ur_permease"/>
    <property type="match status" value="1"/>
</dbReference>
<keyword evidence="5" id="KW-1133">Transmembrane helix</keyword>
<reference evidence="7" key="1">
    <citation type="submission" date="2020-04" db="EMBL/GenBank/DDBJ databases">
        <authorList>
            <person name="Alioto T."/>
            <person name="Alioto T."/>
            <person name="Gomez Garrido J."/>
        </authorList>
    </citation>
    <scope>NUCLEOTIDE SEQUENCE</scope>
    <source>
        <strain evidence="7">A484AB</strain>
    </source>
</reference>
<evidence type="ECO:0000313" key="8">
    <source>
        <dbReference type="Proteomes" id="UP001152795"/>
    </source>
</evidence>
<dbReference type="InterPro" id="IPR006043">
    <property type="entry name" value="NCS2"/>
</dbReference>
<evidence type="ECO:0000256" key="2">
    <source>
        <dbReference type="ARBA" id="ARBA00008821"/>
    </source>
</evidence>
<evidence type="ECO:0000313" key="7">
    <source>
        <dbReference type="EMBL" id="CAB3983632.1"/>
    </source>
</evidence>
<dbReference type="EMBL" id="CACRXK020000637">
    <property type="protein sequence ID" value="CAB3983632.1"/>
    <property type="molecule type" value="Genomic_DNA"/>
</dbReference>
<keyword evidence="8" id="KW-1185">Reference proteome</keyword>
<accession>A0A7D9HFE2</accession>
<dbReference type="InterPro" id="IPR006042">
    <property type="entry name" value="Xan_ur_permease"/>
</dbReference>
<sequence>MDTDRIEAQNDNENNKEDLGLSYLIDENPPWYMAIMLGLQHYLTMFGATVSLPLILSPAMCVNDPVVTGKLISTIFFVSGVATLLQTCLGNRLPIVQGSTFSYLVPTFAILSLPDYKCPKEMESDPTNSKFDGIWKIRIREIQGAIMVTSIIQIVIGFSGLVGFLLRFIGPITIAPTIALVGLSLVNVCLTNAGSHWGIAFTTIGLIIICSQMLTDVKVPFPFYTKEKGFHTLKSPVFRLFPVIIAIVTTWIFCVILTAAGVFDHNSSARTDVKSSVLADSPWFRVPYPGQWGTPTLSFAGVFGMVAGVIAGVVESIGDYYACARMSGAPPPPPHAINRGIGIEGIACFIAGAFGTGTATTSFSENIGVIGITRVGSRRVVQIGALCMIILALFGKFGALFSTIPQPVIGGVFVVLFGMICAVGLSSLQHVNLNSVRNLFIVGFALIIGLVIPEYLRQHPDTIDTGVPEVNQIFTVLFGTSMVVGGMVALILDNILPGSDEDRGIIKWRSLMTEQRKGTMASIHVYDLPFGITSKWTFAKYIPFLPYYPEDGENDVHPVADSEIQFPQQQQTFL</sequence>
<name>A0A7D9HFE2_PARCT</name>
<dbReference type="OrthoDB" id="1641903at2759"/>
<keyword evidence="6" id="KW-0472">Membrane</keyword>
<evidence type="ECO:0000256" key="5">
    <source>
        <dbReference type="ARBA" id="ARBA00022989"/>
    </source>
</evidence>
<evidence type="ECO:0000256" key="6">
    <source>
        <dbReference type="ARBA" id="ARBA00023136"/>
    </source>
</evidence>
<comment type="subcellular location">
    <subcellularLocation>
        <location evidence="1">Membrane</location>
        <topology evidence="1">Multi-pass membrane protein</topology>
    </subcellularLocation>
</comment>
<proteinExistence type="inferred from homology"/>
<keyword evidence="3" id="KW-0813">Transport</keyword>
<organism evidence="7 8">
    <name type="scientific">Paramuricea clavata</name>
    <name type="common">Red gorgonian</name>
    <name type="synonym">Violescent sea-whip</name>
    <dbReference type="NCBI Taxonomy" id="317549"/>
    <lineage>
        <taxon>Eukaryota</taxon>
        <taxon>Metazoa</taxon>
        <taxon>Cnidaria</taxon>
        <taxon>Anthozoa</taxon>
        <taxon>Octocorallia</taxon>
        <taxon>Malacalcyonacea</taxon>
        <taxon>Plexauridae</taxon>
        <taxon>Paramuricea</taxon>
    </lineage>
</organism>
<evidence type="ECO:0000256" key="1">
    <source>
        <dbReference type="ARBA" id="ARBA00004141"/>
    </source>
</evidence>
<evidence type="ECO:0000256" key="4">
    <source>
        <dbReference type="ARBA" id="ARBA00022692"/>
    </source>
</evidence>
<gene>
    <name evidence="7" type="ORF">PACLA_8A002721</name>
</gene>
<dbReference type="PROSITE" id="PS01116">
    <property type="entry name" value="XANTH_URACIL_PERMASE"/>
    <property type="match status" value="1"/>
</dbReference>
<dbReference type="AlphaFoldDB" id="A0A7D9HFE2"/>
<dbReference type="GO" id="GO:0005886">
    <property type="term" value="C:plasma membrane"/>
    <property type="evidence" value="ECO:0007669"/>
    <property type="project" value="UniProtKB-ARBA"/>
</dbReference>